<dbReference type="Gene3D" id="2.130.10.10">
    <property type="entry name" value="YVTN repeat-like/Quinoprotein amine dehydrogenase"/>
    <property type="match status" value="2"/>
</dbReference>
<evidence type="ECO:0000313" key="2">
    <source>
        <dbReference type="Proteomes" id="UP001163846"/>
    </source>
</evidence>
<gene>
    <name evidence="1" type="ORF">F5878DRAFT_534783</name>
</gene>
<dbReference type="PANTHER" id="PTHR45296">
    <property type="entry name" value="TRANSDUCIN/WD40 REPEAT-LIKE SUPERFAMILY PROTEIN"/>
    <property type="match status" value="1"/>
</dbReference>
<evidence type="ECO:0000313" key="1">
    <source>
        <dbReference type="EMBL" id="KAJ3839849.1"/>
    </source>
</evidence>
<comment type="caution">
    <text evidence="1">The sequence shown here is derived from an EMBL/GenBank/DDBJ whole genome shotgun (WGS) entry which is preliminary data.</text>
</comment>
<dbReference type="EMBL" id="MU806106">
    <property type="protein sequence ID" value="KAJ3839849.1"/>
    <property type="molecule type" value="Genomic_DNA"/>
</dbReference>
<accession>A0AA38UFQ3</accession>
<proteinExistence type="predicted"/>
<organism evidence="1 2">
    <name type="scientific">Lentinula raphanica</name>
    <dbReference type="NCBI Taxonomy" id="153919"/>
    <lineage>
        <taxon>Eukaryota</taxon>
        <taxon>Fungi</taxon>
        <taxon>Dikarya</taxon>
        <taxon>Basidiomycota</taxon>
        <taxon>Agaricomycotina</taxon>
        <taxon>Agaricomycetes</taxon>
        <taxon>Agaricomycetidae</taxon>
        <taxon>Agaricales</taxon>
        <taxon>Marasmiineae</taxon>
        <taxon>Omphalotaceae</taxon>
        <taxon>Lentinula</taxon>
    </lineage>
</organism>
<dbReference type="InterPro" id="IPR015943">
    <property type="entry name" value="WD40/YVTN_repeat-like_dom_sf"/>
</dbReference>
<dbReference type="InterPro" id="IPR036322">
    <property type="entry name" value="WD40_repeat_dom_sf"/>
</dbReference>
<dbReference type="AlphaFoldDB" id="A0AA38UFQ3"/>
<dbReference type="Proteomes" id="UP001163846">
    <property type="component" value="Unassembled WGS sequence"/>
</dbReference>
<dbReference type="PANTHER" id="PTHR45296:SF1">
    <property type="entry name" value="TRANSDUCIN_WD40 REPEAT-LIKE SUPERFAMILY PROTEIN"/>
    <property type="match status" value="1"/>
</dbReference>
<dbReference type="InterPro" id="IPR001680">
    <property type="entry name" value="WD40_rpt"/>
</dbReference>
<name>A0AA38UFQ3_9AGAR</name>
<sequence length="358" mass="38826">MNDSCPYHVVRTLTTPAPISALQFGHAGHVYAGSGDGTLRVYDLSSYKVLKAVRGLKNEVSSIACLKRPGSETRDAWVACGHQIFLFKMDMISMIATVEDAITTVQVTETDDELNEITLDPSKKHLAFSTDLGVVGVVDLTVAIPTVMKMKEKHTSICACVKFVPDRPREIVSTGYDETFLHFDFVEGDPLTQHKLDFTSNTEGVSLSPPFIMSTAFSTTGILAAGIADGSLWVGFGGQKGSSKMKTKKSRKWNGLSPEGKQVCDKVAEGPIVAMTFLSPDTLVASTLLGLVIQWKIKIDSVNQEDIVKEIWRKQAVALDKVNALVAIDTKIAIGGLSKDGKGVFEVWDRRGTPEVST</sequence>
<keyword evidence="2" id="KW-1185">Reference proteome</keyword>
<reference evidence="1" key="1">
    <citation type="submission" date="2022-08" db="EMBL/GenBank/DDBJ databases">
        <authorList>
            <consortium name="DOE Joint Genome Institute"/>
            <person name="Min B."/>
            <person name="Riley R."/>
            <person name="Sierra-Patev S."/>
            <person name="Naranjo-Ortiz M."/>
            <person name="Looney B."/>
            <person name="Konkel Z."/>
            <person name="Slot J.C."/>
            <person name="Sakamoto Y."/>
            <person name="Steenwyk J.L."/>
            <person name="Rokas A."/>
            <person name="Carro J."/>
            <person name="Camarero S."/>
            <person name="Ferreira P."/>
            <person name="Molpeceres G."/>
            <person name="Ruiz-Duenas F.J."/>
            <person name="Serrano A."/>
            <person name="Henrissat B."/>
            <person name="Drula E."/>
            <person name="Hughes K.W."/>
            <person name="Mata J.L."/>
            <person name="Ishikawa N.K."/>
            <person name="Vargas-Isla R."/>
            <person name="Ushijima S."/>
            <person name="Smith C.A."/>
            <person name="Ahrendt S."/>
            <person name="Andreopoulos W."/>
            <person name="He G."/>
            <person name="Labutti K."/>
            <person name="Lipzen A."/>
            <person name="Ng V."/>
            <person name="Sandor L."/>
            <person name="Barry K."/>
            <person name="Martinez A.T."/>
            <person name="Xiao Y."/>
            <person name="Gibbons J.G."/>
            <person name="Terashima K."/>
            <person name="Hibbett D.S."/>
            <person name="Grigoriev I.V."/>
        </authorList>
    </citation>
    <scope>NUCLEOTIDE SEQUENCE</scope>
    <source>
        <strain evidence="1">TFB9207</strain>
    </source>
</reference>
<dbReference type="SUPFAM" id="SSF50978">
    <property type="entry name" value="WD40 repeat-like"/>
    <property type="match status" value="1"/>
</dbReference>
<protein>
    <submittedName>
        <fullName evidence="1">WD40-repeat-containing domain protein</fullName>
    </submittedName>
</protein>
<dbReference type="SMART" id="SM00320">
    <property type="entry name" value="WD40"/>
    <property type="match status" value="2"/>
</dbReference>